<dbReference type="RefSeq" id="WP_101522373.1">
    <property type="nucleotide sequence ID" value="NZ_PKLZ01000012.1"/>
</dbReference>
<dbReference type="EMBL" id="PKLZ01000012">
    <property type="protein sequence ID" value="PLW81574.1"/>
    <property type="molecule type" value="Genomic_DNA"/>
</dbReference>
<keyword evidence="1" id="KW-0812">Transmembrane</keyword>
<dbReference type="PANTHER" id="PTHR12879:SF8">
    <property type="entry name" value="SPHINGOLIPID DELTA(4)-DESATURASE DES1"/>
    <property type="match status" value="1"/>
</dbReference>
<reference evidence="4" key="1">
    <citation type="submission" date="2017-11" db="EMBL/GenBank/DDBJ databases">
        <title>The draft genome sequence of Chromatocurvus sp. F02.</title>
        <authorList>
            <person name="Du Z.-J."/>
            <person name="Chang Y.-Q."/>
        </authorList>
    </citation>
    <scope>NUCLEOTIDE SEQUENCE [LARGE SCALE GENOMIC DNA]</scope>
    <source>
        <strain evidence="4">F02</strain>
    </source>
</reference>
<proteinExistence type="predicted"/>
<dbReference type="GO" id="GO:0016020">
    <property type="term" value="C:membrane"/>
    <property type="evidence" value="ECO:0007669"/>
    <property type="project" value="GOC"/>
</dbReference>
<keyword evidence="4" id="KW-1185">Reference proteome</keyword>
<keyword evidence="1" id="KW-0472">Membrane</keyword>
<keyword evidence="1" id="KW-1133">Transmembrane helix</keyword>
<dbReference type="GO" id="GO:0046513">
    <property type="term" value="P:ceramide biosynthetic process"/>
    <property type="evidence" value="ECO:0007669"/>
    <property type="project" value="TreeGrafter"/>
</dbReference>
<accession>A0A2N5XZK3</accession>
<comment type="caution">
    <text evidence="3">The sequence shown here is derived from an EMBL/GenBank/DDBJ whole genome shotgun (WGS) entry which is preliminary data.</text>
</comment>
<dbReference type="InterPro" id="IPR005804">
    <property type="entry name" value="FA_desaturase_dom"/>
</dbReference>
<dbReference type="CDD" id="cd03510">
    <property type="entry name" value="Rhizobitoxine-FADS-like"/>
    <property type="match status" value="1"/>
</dbReference>
<name>A0A2N5XZK3_9GAMM</name>
<sequence length="300" mass="33456">MKIADYLSREDIARFTAKSDAHAWRLVLGNWLAIIAIFVVVGLYPQPLTILLAVPLLAGRQLGLAVLTHEAGHRTLFRTPWLNTVVGQWFCALPVFNDMPSYARGHLRHHQLAGSRDDPDLANYAAYPVSRASFRRKLARDLSGRTGFKLLAAIGRGAAGITSSERRASARPFLAQLLVQGLMIAVLAAFGIAWAYLLWLGTFVTAYMLVIRIRQIAEHAAVPDLYHPDPRMNTRTVDAPWWQRLLLAPNGVNYHLEHHFMASVPCYRLAALRRHLQAGHALDGVPQFNGYGPLLRHVVV</sequence>
<protein>
    <submittedName>
        <fullName evidence="3">Fatty acid desaturase</fullName>
    </submittedName>
</protein>
<feature type="domain" description="Fatty acid desaturase" evidence="2">
    <location>
        <begin position="48"/>
        <end position="278"/>
    </location>
</feature>
<evidence type="ECO:0000313" key="4">
    <source>
        <dbReference type="Proteomes" id="UP000234845"/>
    </source>
</evidence>
<dbReference type="GO" id="GO:0042284">
    <property type="term" value="F:sphingolipid delta-4 desaturase activity"/>
    <property type="evidence" value="ECO:0007669"/>
    <property type="project" value="TreeGrafter"/>
</dbReference>
<dbReference type="PANTHER" id="PTHR12879">
    <property type="entry name" value="SPHINGOLIPID DELTA 4 DESATURASE/C-4 HYDROXYLASE PROTEIN DES2"/>
    <property type="match status" value="1"/>
</dbReference>
<evidence type="ECO:0000259" key="2">
    <source>
        <dbReference type="Pfam" id="PF00487"/>
    </source>
</evidence>
<dbReference type="OrthoDB" id="9800167at2"/>
<dbReference type="AlphaFoldDB" id="A0A2N5XZK3"/>
<organism evidence="3 4">
    <name type="scientific">Kineobactrum sediminis</name>
    <dbReference type="NCBI Taxonomy" id="1905677"/>
    <lineage>
        <taxon>Bacteria</taxon>
        <taxon>Pseudomonadati</taxon>
        <taxon>Pseudomonadota</taxon>
        <taxon>Gammaproteobacteria</taxon>
        <taxon>Cellvibrionales</taxon>
        <taxon>Halieaceae</taxon>
        <taxon>Kineobactrum</taxon>
    </lineage>
</organism>
<feature type="transmembrane region" description="Helical" evidence="1">
    <location>
        <begin position="23"/>
        <end position="44"/>
    </location>
</feature>
<evidence type="ECO:0000256" key="1">
    <source>
        <dbReference type="SAM" id="Phobius"/>
    </source>
</evidence>
<evidence type="ECO:0000313" key="3">
    <source>
        <dbReference type="EMBL" id="PLW81574.1"/>
    </source>
</evidence>
<dbReference type="Pfam" id="PF00487">
    <property type="entry name" value="FA_desaturase"/>
    <property type="match status" value="1"/>
</dbReference>
<dbReference type="Proteomes" id="UP000234845">
    <property type="component" value="Unassembled WGS sequence"/>
</dbReference>
<gene>
    <name evidence="3" type="ORF">CWI75_15200</name>
</gene>